<reference evidence="6" key="1">
    <citation type="submission" date="2025-08" db="UniProtKB">
        <authorList>
            <consortium name="Ensembl"/>
        </authorList>
    </citation>
    <scope>IDENTIFICATION</scope>
</reference>
<dbReference type="InterPro" id="IPR002168">
    <property type="entry name" value="Lipase_GDXG_HIS_AS"/>
</dbReference>
<evidence type="ECO:0000256" key="2">
    <source>
        <dbReference type="ARBA" id="ARBA00022801"/>
    </source>
</evidence>
<gene>
    <name evidence="6" type="primary">AADAC</name>
</gene>
<dbReference type="InterPro" id="IPR050300">
    <property type="entry name" value="GDXG_lipolytic_enzyme"/>
</dbReference>
<dbReference type="PANTHER" id="PTHR48081:SF28">
    <property type="entry name" value="ALPHA_BETA HYDROLASE FOLD-3 DOMAIN-CONTAINING PROTEIN"/>
    <property type="match status" value="1"/>
</dbReference>
<dbReference type="Ensembl" id="ENSMMMT00000019573.1">
    <property type="protein sequence ID" value="ENSMMMP00000017195.1"/>
    <property type="gene ID" value="ENSMMMG00000015181.1"/>
</dbReference>
<evidence type="ECO:0000256" key="1">
    <source>
        <dbReference type="ARBA" id="ARBA00010515"/>
    </source>
</evidence>
<evidence type="ECO:0000259" key="5">
    <source>
        <dbReference type="Pfam" id="PF07859"/>
    </source>
</evidence>
<dbReference type="Pfam" id="PF07859">
    <property type="entry name" value="Abhydrolase_3"/>
    <property type="match status" value="1"/>
</dbReference>
<dbReference type="GO" id="GO:0016787">
    <property type="term" value="F:hydrolase activity"/>
    <property type="evidence" value="ECO:0007669"/>
    <property type="project" value="UniProtKB-KW"/>
</dbReference>
<proteinExistence type="inferred from homology"/>
<dbReference type="SUPFAM" id="SSF53474">
    <property type="entry name" value="alpha/beta-Hydrolases"/>
    <property type="match status" value="1"/>
</dbReference>
<reference evidence="6" key="2">
    <citation type="submission" date="2025-09" db="UniProtKB">
        <authorList>
            <consortium name="Ensembl"/>
        </authorList>
    </citation>
    <scope>IDENTIFICATION</scope>
</reference>
<dbReference type="InterPro" id="IPR029058">
    <property type="entry name" value="AB_hydrolase_fold"/>
</dbReference>
<evidence type="ECO:0000313" key="7">
    <source>
        <dbReference type="Proteomes" id="UP000694407"/>
    </source>
</evidence>
<feature type="transmembrane region" description="Helical" evidence="3">
    <location>
        <begin position="101"/>
        <end position="119"/>
    </location>
</feature>
<evidence type="ECO:0000313" key="6">
    <source>
        <dbReference type="Ensembl" id="ENSMMMP00000017195.1"/>
    </source>
</evidence>
<feature type="chain" id="PRO_5034497243" evidence="4">
    <location>
        <begin position="17"/>
        <end position="189"/>
    </location>
</feature>
<keyword evidence="2" id="KW-0378">Hydrolase</keyword>
<dbReference type="PROSITE" id="PS01173">
    <property type="entry name" value="LIPASE_GDXG_HIS"/>
    <property type="match status" value="1"/>
</dbReference>
<dbReference type="Proteomes" id="UP000694407">
    <property type="component" value="Unplaced"/>
</dbReference>
<keyword evidence="3" id="KW-1133">Transmembrane helix</keyword>
<keyword evidence="4" id="KW-0732">Signal</keyword>
<organism evidence="6 7">
    <name type="scientific">Marmota marmota marmota</name>
    <name type="common">Alpine marmot</name>
    <dbReference type="NCBI Taxonomy" id="9994"/>
    <lineage>
        <taxon>Eukaryota</taxon>
        <taxon>Metazoa</taxon>
        <taxon>Chordata</taxon>
        <taxon>Craniata</taxon>
        <taxon>Vertebrata</taxon>
        <taxon>Euteleostomi</taxon>
        <taxon>Mammalia</taxon>
        <taxon>Eutheria</taxon>
        <taxon>Euarchontoglires</taxon>
        <taxon>Glires</taxon>
        <taxon>Rodentia</taxon>
        <taxon>Sciuromorpha</taxon>
        <taxon>Sciuridae</taxon>
        <taxon>Xerinae</taxon>
        <taxon>Marmotini</taxon>
        <taxon>Marmota</taxon>
    </lineage>
</organism>
<evidence type="ECO:0000256" key="3">
    <source>
        <dbReference type="SAM" id="Phobius"/>
    </source>
</evidence>
<sequence length="189" mass="21543">MGRMSWFLLLLGVLTAYCIYTPLPENIEEPMLTNTPLKALAHLATFLGLGRYFDFFTLMMIFPEVPPTSDKNVIVTDTKFNNTPVRVYVPRRKSDTLRRSVFYIHGGGWSLGSAAFISYDLLSRRTADRLDAVVVSTNYRLAPKYHFPVQFEDVYDAIKWFLRKNILEEYGVDPGRIAVSGDSVCGEKK</sequence>
<dbReference type="Gene3D" id="3.40.50.1820">
    <property type="entry name" value="alpha/beta hydrolase"/>
    <property type="match status" value="1"/>
</dbReference>
<dbReference type="InterPro" id="IPR013094">
    <property type="entry name" value="AB_hydrolase_3"/>
</dbReference>
<evidence type="ECO:0000256" key="4">
    <source>
        <dbReference type="SAM" id="SignalP"/>
    </source>
</evidence>
<feature type="transmembrane region" description="Helical" evidence="3">
    <location>
        <begin position="42"/>
        <end position="62"/>
    </location>
</feature>
<dbReference type="PANTHER" id="PTHR48081">
    <property type="entry name" value="AB HYDROLASE SUPERFAMILY PROTEIN C4A8.06C"/>
    <property type="match status" value="1"/>
</dbReference>
<keyword evidence="3" id="KW-0472">Membrane</keyword>
<keyword evidence="7" id="KW-1185">Reference proteome</keyword>
<feature type="signal peptide" evidence="4">
    <location>
        <begin position="1"/>
        <end position="16"/>
    </location>
</feature>
<comment type="similarity">
    <text evidence="1">Belongs to the 'GDXG' lipolytic enzyme family.</text>
</comment>
<dbReference type="GeneTree" id="ENSGT00940000155975"/>
<protein>
    <submittedName>
        <fullName evidence="6">Arylacetamide deacetylase</fullName>
    </submittedName>
</protein>
<keyword evidence="3" id="KW-0812">Transmembrane</keyword>
<feature type="domain" description="Alpha/beta hydrolase fold-3" evidence="5">
    <location>
        <begin position="101"/>
        <end position="186"/>
    </location>
</feature>
<dbReference type="AlphaFoldDB" id="A0A8C5ZRD9"/>
<name>A0A8C5ZRD9_MARMA</name>
<accession>A0A8C5ZRD9</accession>